<dbReference type="OrthoDB" id="3688510at2"/>
<evidence type="ECO:0000313" key="2">
    <source>
        <dbReference type="EMBL" id="SDN13096.1"/>
    </source>
</evidence>
<feature type="transmembrane region" description="Helical" evidence="1">
    <location>
        <begin position="69"/>
        <end position="90"/>
    </location>
</feature>
<accession>A0A1G9YXS4</accession>
<feature type="transmembrane region" description="Helical" evidence="1">
    <location>
        <begin position="102"/>
        <end position="121"/>
    </location>
</feature>
<dbReference type="AlphaFoldDB" id="A0A1G9YXS4"/>
<keyword evidence="1" id="KW-0472">Membrane</keyword>
<keyword evidence="3" id="KW-1185">Reference proteome</keyword>
<dbReference type="STRING" id="211114.SAMN04489726_5078"/>
<evidence type="ECO:0000313" key="3">
    <source>
        <dbReference type="Proteomes" id="UP000183376"/>
    </source>
</evidence>
<feature type="transmembrane region" description="Helical" evidence="1">
    <location>
        <begin position="35"/>
        <end position="57"/>
    </location>
</feature>
<evidence type="ECO:0000256" key="1">
    <source>
        <dbReference type="SAM" id="Phobius"/>
    </source>
</evidence>
<organism evidence="2 3">
    <name type="scientific">Allokutzneria albata</name>
    <name type="common">Kibdelosporangium albatum</name>
    <dbReference type="NCBI Taxonomy" id="211114"/>
    <lineage>
        <taxon>Bacteria</taxon>
        <taxon>Bacillati</taxon>
        <taxon>Actinomycetota</taxon>
        <taxon>Actinomycetes</taxon>
        <taxon>Pseudonocardiales</taxon>
        <taxon>Pseudonocardiaceae</taxon>
        <taxon>Allokutzneria</taxon>
    </lineage>
</organism>
<dbReference type="Proteomes" id="UP000183376">
    <property type="component" value="Chromosome I"/>
</dbReference>
<dbReference type="EMBL" id="LT629701">
    <property type="protein sequence ID" value="SDN13096.1"/>
    <property type="molecule type" value="Genomic_DNA"/>
</dbReference>
<keyword evidence="1" id="KW-1133">Transmembrane helix</keyword>
<name>A0A1G9YXS4_ALLAB</name>
<proteinExistence type="predicted"/>
<protein>
    <submittedName>
        <fullName evidence="2">Uncharacterized protein</fullName>
    </submittedName>
</protein>
<dbReference type="RefSeq" id="WP_030427460.1">
    <property type="nucleotide sequence ID" value="NZ_JOEF01000002.1"/>
</dbReference>
<reference evidence="2 3" key="1">
    <citation type="submission" date="2016-10" db="EMBL/GenBank/DDBJ databases">
        <authorList>
            <person name="de Groot N.N."/>
        </authorList>
    </citation>
    <scope>NUCLEOTIDE SEQUENCE [LARGE SCALE GENOMIC DNA]</scope>
    <source>
        <strain evidence="2 3">DSM 44149</strain>
    </source>
</reference>
<sequence length="208" mass="22301">MARRKRQEQAAKPKPVTPFGKFAAWMGRKPQWPKVIGLVLLLTGLAIARIWVVPAYFTALDKIVGGNVPMAVVFGWLPGGGALIALGVYVLYEPFLGYRGKLAWVVVNTVWLALALMMMGAGVPQRAHPAFDYGLDAGQAAVPGIIVFGPLLILAVMMLAGLLGLFSKSTKQRLTPKRTNEEQGQLVGWGLVAAPLLFLAVALLTALT</sequence>
<feature type="transmembrane region" description="Helical" evidence="1">
    <location>
        <begin position="186"/>
        <end position="207"/>
    </location>
</feature>
<gene>
    <name evidence="2" type="ORF">SAMN04489726_5078</name>
</gene>
<feature type="transmembrane region" description="Helical" evidence="1">
    <location>
        <begin position="141"/>
        <end position="166"/>
    </location>
</feature>
<keyword evidence="1" id="KW-0812">Transmembrane</keyword>